<name>X1LTA4_9ZZZZ</name>
<proteinExistence type="predicted"/>
<organism evidence="2">
    <name type="scientific">marine sediment metagenome</name>
    <dbReference type="NCBI Taxonomy" id="412755"/>
    <lineage>
        <taxon>unclassified sequences</taxon>
        <taxon>metagenomes</taxon>
        <taxon>ecological metagenomes</taxon>
    </lineage>
</organism>
<evidence type="ECO:0000256" key="1">
    <source>
        <dbReference type="SAM" id="Phobius"/>
    </source>
</evidence>
<feature type="non-terminal residue" evidence="2">
    <location>
        <position position="1"/>
    </location>
</feature>
<reference evidence="2" key="1">
    <citation type="journal article" date="2014" name="Front. Microbiol.">
        <title>High frequency of phylogenetically diverse reductive dehalogenase-homologous genes in deep subseafloor sedimentary metagenomes.</title>
        <authorList>
            <person name="Kawai M."/>
            <person name="Futagami T."/>
            <person name="Toyoda A."/>
            <person name="Takaki Y."/>
            <person name="Nishi S."/>
            <person name="Hori S."/>
            <person name="Arai W."/>
            <person name="Tsubouchi T."/>
            <person name="Morono Y."/>
            <person name="Uchiyama I."/>
            <person name="Ito T."/>
            <person name="Fujiyama A."/>
            <person name="Inagaki F."/>
            <person name="Takami H."/>
        </authorList>
    </citation>
    <scope>NUCLEOTIDE SEQUENCE</scope>
    <source>
        <strain evidence="2">Expedition CK06-06</strain>
    </source>
</reference>
<accession>X1LTA4</accession>
<keyword evidence="1" id="KW-1133">Transmembrane helix</keyword>
<keyword evidence="1" id="KW-0812">Transmembrane</keyword>
<sequence>APVTNQELVLPAVVPAPEQVLMALSVIPLITVMVLALIMTARNAQMKAAAITTVAVPAQLASIVQVLASVP</sequence>
<feature type="transmembrane region" description="Helical" evidence="1">
    <location>
        <begin position="20"/>
        <end position="41"/>
    </location>
</feature>
<evidence type="ECO:0000313" key="2">
    <source>
        <dbReference type="EMBL" id="GAI22333.1"/>
    </source>
</evidence>
<gene>
    <name evidence="2" type="ORF">S06H3_35356</name>
</gene>
<protein>
    <submittedName>
        <fullName evidence="2">Uncharacterized protein</fullName>
    </submittedName>
</protein>
<keyword evidence="1" id="KW-0472">Membrane</keyword>
<comment type="caution">
    <text evidence="2">The sequence shown here is derived from an EMBL/GenBank/DDBJ whole genome shotgun (WGS) entry which is preliminary data.</text>
</comment>
<dbReference type="AlphaFoldDB" id="X1LTA4"/>
<dbReference type="EMBL" id="BARV01021324">
    <property type="protein sequence ID" value="GAI22333.1"/>
    <property type="molecule type" value="Genomic_DNA"/>
</dbReference>